<sequence length="231" mass="25227">MKTLARKIIPTLLIGAMVTGCVSNQPKNDSASTAGSPQPQSDSSRTKTEGAVFGALLGGLLGMATGDKKNAAVGAVIGAGVGYVVGNEIAKRKQAYATNEEFLDAEIARTAEFNQTARAHHERLRVEIAALDDEAETLRAQYKSGQANRQQMLAKQQQLKEKLDKNNELESVLQKEFEINSEVLAEERKTRNTEDPYLIALEKENSDLKAQIQTLRNDSTQLAEINERLSV</sequence>
<dbReference type="OrthoDB" id="5794370at2"/>
<dbReference type="PROSITE" id="PS51257">
    <property type="entry name" value="PROKAR_LIPOPROTEIN"/>
    <property type="match status" value="1"/>
</dbReference>
<accession>A0A558DQT6</accession>
<comment type="caution">
    <text evidence="4">The sequence shown here is derived from an EMBL/GenBank/DDBJ whole genome shotgun (WGS) entry which is preliminary data.</text>
</comment>
<reference evidence="4 5" key="1">
    <citation type="submission" date="2019-07" db="EMBL/GenBank/DDBJ databases">
        <title>The pathways for chlorine oxyanion respiration interact through the shared metabolite chlorate.</title>
        <authorList>
            <person name="Barnum T.P."/>
            <person name="Cheng Y."/>
            <person name="Hill K.A."/>
            <person name="Lucas L.N."/>
            <person name="Carlson H.K."/>
            <person name="Coates J.D."/>
        </authorList>
    </citation>
    <scope>NUCLEOTIDE SEQUENCE [LARGE SCALE GENOMIC DNA]</scope>
    <source>
        <strain evidence="4 5">BK-1</strain>
    </source>
</reference>
<feature type="compositionally biased region" description="Polar residues" evidence="2">
    <location>
        <begin position="25"/>
        <end position="43"/>
    </location>
</feature>
<dbReference type="InterPro" id="IPR027367">
    <property type="entry name" value="Gly-zipper_YMGG"/>
</dbReference>
<dbReference type="Pfam" id="PF13441">
    <property type="entry name" value="Gly-zipper_YMGG"/>
    <property type="match status" value="1"/>
</dbReference>
<dbReference type="EMBL" id="VMNH01000013">
    <property type="protein sequence ID" value="TVO73431.1"/>
    <property type="molecule type" value="Genomic_DNA"/>
</dbReference>
<keyword evidence="5" id="KW-1185">Reference proteome</keyword>
<feature type="domain" description="YMGG-like Gly-zipper" evidence="3">
    <location>
        <begin position="49"/>
        <end position="87"/>
    </location>
</feature>
<gene>
    <name evidence="4" type="ORF">FHP88_11120</name>
</gene>
<protein>
    <submittedName>
        <fullName evidence="4">Glycine zipper 2TM domain-containing protein</fullName>
    </submittedName>
</protein>
<evidence type="ECO:0000259" key="3">
    <source>
        <dbReference type="Pfam" id="PF13441"/>
    </source>
</evidence>
<keyword evidence="1" id="KW-0175">Coiled coil</keyword>
<proteinExistence type="predicted"/>
<evidence type="ECO:0000313" key="4">
    <source>
        <dbReference type="EMBL" id="TVO73431.1"/>
    </source>
</evidence>
<dbReference type="AlphaFoldDB" id="A0A558DQT6"/>
<dbReference type="Proteomes" id="UP000316649">
    <property type="component" value="Unassembled WGS sequence"/>
</dbReference>
<name>A0A558DQT6_9GAMM</name>
<organism evidence="4 5">
    <name type="scientific">Sedimenticola selenatireducens</name>
    <dbReference type="NCBI Taxonomy" id="191960"/>
    <lineage>
        <taxon>Bacteria</taxon>
        <taxon>Pseudomonadati</taxon>
        <taxon>Pseudomonadota</taxon>
        <taxon>Gammaproteobacteria</taxon>
        <taxon>Chromatiales</taxon>
        <taxon>Sedimenticolaceae</taxon>
        <taxon>Sedimenticola</taxon>
    </lineage>
</organism>
<feature type="coiled-coil region" evidence="1">
    <location>
        <begin position="114"/>
        <end position="172"/>
    </location>
</feature>
<evidence type="ECO:0000256" key="2">
    <source>
        <dbReference type="SAM" id="MobiDB-lite"/>
    </source>
</evidence>
<feature type="region of interest" description="Disordered" evidence="2">
    <location>
        <begin position="25"/>
        <end position="47"/>
    </location>
</feature>
<evidence type="ECO:0000256" key="1">
    <source>
        <dbReference type="SAM" id="Coils"/>
    </source>
</evidence>
<evidence type="ECO:0000313" key="5">
    <source>
        <dbReference type="Proteomes" id="UP000316649"/>
    </source>
</evidence>
<dbReference type="RefSeq" id="WP_144359153.1">
    <property type="nucleotide sequence ID" value="NZ_VMNH01000013.1"/>
</dbReference>